<sequence>MDIPRMRIAKEIAKEIKALDPNTGLSESSIRRLVKEGKLESVQIGNRHLINLDSVIEFLNTPPPVTIINTTPDEKSHVPMDRMQEFKKNIGMR</sequence>
<dbReference type="RefSeq" id="WP_148602992.1">
    <property type="nucleotide sequence ID" value="NZ_RXYB01000005.1"/>
</dbReference>
<name>A0ABR6WL09_9FIRM</name>
<keyword evidence="3" id="KW-1185">Reference proteome</keyword>
<gene>
    <name evidence="2" type="ORF">GH807_08900</name>
</gene>
<evidence type="ECO:0000313" key="2">
    <source>
        <dbReference type="EMBL" id="MBC3797165.1"/>
    </source>
</evidence>
<proteinExistence type="predicted"/>
<evidence type="ECO:0000313" key="3">
    <source>
        <dbReference type="Proteomes" id="UP000653358"/>
    </source>
</evidence>
<evidence type="ECO:0000259" key="1">
    <source>
        <dbReference type="Pfam" id="PF12728"/>
    </source>
</evidence>
<dbReference type="Pfam" id="PF12728">
    <property type="entry name" value="HTH_17"/>
    <property type="match status" value="1"/>
</dbReference>
<accession>A0ABR6WL09</accession>
<protein>
    <recommendedName>
        <fullName evidence="1">Helix-turn-helix domain-containing protein</fullName>
    </recommendedName>
</protein>
<dbReference type="EMBL" id="WJBB01000009">
    <property type="protein sequence ID" value="MBC3797165.1"/>
    <property type="molecule type" value="Genomic_DNA"/>
</dbReference>
<feature type="domain" description="Helix-turn-helix" evidence="1">
    <location>
        <begin position="24"/>
        <end position="60"/>
    </location>
</feature>
<dbReference type="Proteomes" id="UP000653358">
    <property type="component" value="Unassembled WGS sequence"/>
</dbReference>
<comment type="caution">
    <text evidence="2">The sequence shown here is derived from an EMBL/GenBank/DDBJ whole genome shotgun (WGS) entry which is preliminary data.</text>
</comment>
<organism evidence="2 3">
    <name type="scientific">Acetobacterium tundrae</name>
    <dbReference type="NCBI Taxonomy" id="132932"/>
    <lineage>
        <taxon>Bacteria</taxon>
        <taxon>Bacillati</taxon>
        <taxon>Bacillota</taxon>
        <taxon>Clostridia</taxon>
        <taxon>Eubacteriales</taxon>
        <taxon>Eubacteriaceae</taxon>
        <taxon>Acetobacterium</taxon>
    </lineage>
</organism>
<dbReference type="InterPro" id="IPR041657">
    <property type="entry name" value="HTH_17"/>
</dbReference>
<reference evidence="2 3" key="1">
    <citation type="journal article" date="2020" name="mSystems">
        <title>Defining Genomic and Predicted Metabolic Features of the Acetobacterium Genus.</title>
        <authorList>
            <person name="Ross D.E."/>
            <person name="Marshall C.W."/>
            <person name="Gulliver D."/>
            <person name="May H.D."/>
            <person name="Norman R.S."/>
        </authorList>
    </citation>
    <scope>NUCLEOTIDE SEQUENCE [LARGE SCALE GENOMIC DNA]</scope>
    <source>
        <strain evidence="2 3">DSM 9173</strain>
    </source>
</reference>